<evidence type="ECO:0000313" key="7">
    <source>
        <dbReference type="Proteomes" id="UP000443090"/>
    </source>
</evidence>
<keyword evidence="7" id="KW-1185">Reference proteome</keyword>
<dbReference type="GO" id="GO:0003677">
    <property type="term" value="F:DNA binding"/>
    <property type="evidence" value="ECO:0007669"/>
    <property type="project" value="UniProtKB-KW"/>
</dbReference>
<evidence type="ECO:0000256" key="5">
    <source>
        <dbReference type="SAM" id="MobiDB-lite"/>
    </source>
</evidence>
<dbReference type="OrthoDB" id="3563784at2759"/>
<protein>
    <submittedName>
        <fullName evidence="6">Uncharacterized protein</fullName>
    </submittedName>
</protein>
<keyword evidence="4" id="KW-0234">DNA repair</keyword>
<reference evidence="6 7" key="1">
    <citation type="submission" date="2018-05" db="EMBL/GenBank/DDBJ databases">
        <title>Genome sequencing and assembly of the regulated plant pathogen Lachnellula willkommii and related sister species for the development of diagnostic species identification markers.</title>
        <authorList>
            <person name="Giroux E."/>
            <person name="Bilodeau G."/>
        </authorList>
    </citation>
    <scope>NUCLEOTIDE SEQUENCE [LARGE SCALE GENOMIC DNA]</scope>
    <source>
        <strain evidence="6 7">CBS 160.35</strain>
    </source>
</reference>
<dbReference type="Pfam" id="PF09415">
    <property type="entry name" value="CENP-X"/>
    <property type="match status" value="1"/>
</dbReference>
<feature type="region of interest" description="Disordered" evidence="5">
    <location>
        <begin position="1"/>
        <end position="133"/>
    </location>
</feature>
<comment type="caution">
    <text evidence="6">The sequence shown here is derived from an EMBL/GenBank/DDBJ whole genome shotgun (WGS) entry which is preliminary data.</text>
</comment>
<organism evidence="6 7">
    <name type="scientific">Lachnellula occidentalis</name>
    <dbReference type="NCBI Taxonomy" id="215460"/>
    <lineage>
        <taxon>Eukaryota</taxon>
        <taxon>Fungi</taxon>
        <taxon>Dikarya</taxon>
        <taxon>Ascomycota</taxon>
        <taxon>Pezizomycotina</taxon>
        <taxon>Leotiomycetes</taxon>
        <taxon>Helotiales</taxon>
        <taxon>Lachnaceae</taxon>
        <taxon>Lachnellula</taxon>
    </lineage>
</organism>
<evidence type="ECO:0000256" key="4">
    <source>
        <dbReference type="ARBA" id="ARBA00023204"/>
    </source>
</evidence>
<evidence type="ECO:0000256" key="2">
    <source>
        <dbReference type="ARBA" id="ARBA00022763"/>
    </source>
</evidence>
<dbReference type="GO" id="GO:0051382">
    <property type="term" value="P:kinetochore assembly"/>
    <property type="evidence" value="ECO:0007669"/>
    <property type="project" value="InterPro"/>
</dbReference>
<evidence type="ECO:0000256" key="3">
    <source>
        <dbReference type="ARBA" id="ARBA00023125"/>
    </source>
</evidence>
<dbReference type="AlphaFoldDB" id="A0A8H8RHJ2"/>
<dbReference type="Proteomes" id="UP000443090">
    <property type="component" value="Unassembled WGS sequence"/>
</dbReference>
<sequence length="222" mass="24055">MPPKPFNPPRPSGSGSGTTSSNARSGRPRKSDTSIASTSKAKATSSGISKAKSSTSKRLSARDIGLPSLSPDSDDPSSASHSQTQTAEESDDPFASLPAVSKSRKRQFGGKGDGMASRDVVEIDEDGDEGEERREGIPADLLSVLLHQMFRKEGTRMTKGANAAVGKYMETFVREGVARCVWAGAERRGEGVSLRLRIWRNWRHSSCLIFRDERWVMDGLIV</sequence>
<comment type="similarity">
    <text evidence="1">Belongs to the CENP-X/MHF2 family.</text>
</comment>
<feature type="compositionally biased region" description="Low complexity" evidence="5">
    <location>
        <begin position="67"/>
        <end position="82"/>
    </location>
</feature>
<dbReference type="GO" id="GO:0006281">
    <property type="term" value="P:DNA repair"/>
    <property type="evidence" value="ECO:0007669"/>
    <property type="project" value="UniProtKB-KW"/>
</dbReference>
<dbReference type="InterPro" id="IPR018552">
    <property type="entry name" value="CENP-X"/>
</dbReference>
<name>A0A8H8RHJ2_9HELO</name>
<feature type="compositionally biased region" description="Low complexity" evidence="5">
    <location>
        <begin position="33"/>
        <end position="57"/>
    </location>
</feature>
<evidence type="ECO:0000313" key="6">
    <source>
        <dbReference type="EMBL" id="TVY34159.1"/>
    </source>
</evidence>
<keyword evidence="2" id="KW-0227">DNA damage</keyword>
<keyword evidence="3" id="KW-0238">DNA-binding</keyword>
<evidence type="ECO:0000256" key="1">
    <source>
        <dbReference type="ARBA" id="ARBA00009359"/>
    </source>
</evidence>
<proteinExistence type="inferred from homology"/>
<gene>
    <name evidence="6" type="ORF">LOCC1_G007699</name>
</gene>
<accession>A0A8H8RHJ2</accession>
<feature type="compositionally biased region" description="Pro residues" evidence="5">
    <location>
        <begin position="1"/>
        <end position="11"/>
    </location>
</feature>
<dbReference type="EMBL" id="QGMI01001218">
    <property type="protein sequence ID" value="TVY34159.1"/>
    <property type="molecule type" value="Genomic_DNA"/>
</dbReference>